<keyword evidence="3" id="KW-1185">Reference proteome</keyword>
<dbReference type="PANTHER" id="PTHR39419">
    <property type="entry name" value="SLL0814 PROTEIN"/>
    <property type="match status" value="1"/>
</dbReference>
<gene>
    <name evidence="2" type="ORF">HHL22_11365</name>
</gene>
<feature type="transmembrane region" description="Helical" evidence="1">
    <location>
        <begin position="123"/>
        <end position="142"/>
    </location>
</feature>
<protein>
    <submittedName>
        <fullName evidence="2">Carotenoid biosynthesis protein</fullName>
    </submittedName>
</protein>
<evidence type="ECO:0000313" key="3">
    <source>
        <dbReference type="Proteomes" id="UP000559626"/>
    </source>
</evidence>
<evidence type="ECO:0000313" key="2">
    <source>
        <dbReference type="EMBL" id="NML65802.1"/>
    </source>
</evidence>
<keyword evidence="1" id="KW-0472">Membrane</keyword>
<dbReference type="PANTHER" id="PTHR39419:SF1">
    <property type="entry name" value="SLL0814 PROTEIN"/>
    <property type="match status" value="1"/>
</dbReference>
<organism evidence="2 3">
    <name type="scientific">Hymenobacter polaris</name>
    <dbReference type="NCBI Taxonomy" id="2682546"/>
    <lineage>
        <taxon>Bacteria</taxon>
        <taxon>Pseudomonadati</taxon>
        <taxon>Bacteroidota</taxon>
        <taxon>Cytophagia</taxon>
        <taxon>Cytophagales</taxon>
        <taxon>Hymenobacteraceae</taxon>
        <taxon>Hymenobacter</taxon>
    </lineage>
</organism>
<dbReference type="EMBL" id="JABBGH010000002">
    <property type="protein sequence ID" value="NML65802.1"/>
    <property type="molecule type" value="Genomic_DNA"/>
</dbReference>
<feature type="transmembrane region" description="Helical" evidence="1">
    <location>
        <begin position="148"/>
        <end position="169"/>
    </location>
</feature>
<sequence length="232" mass="25683">MEFSTIPAPPATPTRLRLAQGLVLLFHLTGFVGLAFSHDPAFYLRFTPLTLLLTAGLLAAFQPGRGVLFWLFAVQVFLLGFLAEFVGVHGDIIARLLGVHGPILFGSYAYGHTLGPQWGDVPWLIGLNWVVVTYLAGMLAAYLPVPSWVRVLVGAALMVGFDLCLEPVASRLDFWQWAGNIIPLKNFRDWFLLALVTQLLFVRAGFVKRNALVPLVYLVQLLFFFGLGWLLA</sequence>
<comment type="caution">
    <text evidence="2">The sequence shown here is derived from an EMBL/GenBank/DDBJ whole genome shotgun (WGS) entry which is preliminary data.</text>
</comment>
<dbReference type="InterPro" id="IPR007354">
    <property type="entry name" value="CruF-like"/>
</dbReference>
<keyword evidence="1" id="KW-0812">Transmembrane</keyword>
<accession>A0A7Y0FMF8</accession>
<keyword evidence="1" id="KW-1133">Transmembrane helix</keyword>
<dbReference type="RefSeq" id="WP_169531360.1">
    <property type="nucleotide sequence ID" value="NZ_JABBGH010000002.1"/>
</dbReference>
<evidence type="ECO:0000256" key="1">
    <source>
        <dbReference type="SAM" id="Phobius"/>
    </source>
</evidence>
<feature type="transmembrane region" description="Helical" evidence="1">
    <location>
        <begin position="42"/>
        <end position="61"/>
    </location>
</feature>
<dbReference type="Pfam" id="PF04240">
    <property type="entry name" value="Caroten_synth"/>
    <property type="match status" value="1"/>
</dbReference>
<name>A0A7Y0FMF8_9BACT</name>
<feature type="transmembrane region" description="Helical" evidence="1">
    <location>
        <begin position="68"/>
        <end position="86"/>
    </location>
</feature>
<feature type="transmembrane region" description="Helical" evidence="1">
    <location>
        <begin position="18"/>
        <end position="36"/>
    </location>
</feature>
<reference evidence="2 3" key="1">
    <citation type="submission" date="2020-04" db="EMBL/GenBank/DDBJ databases">
        <title>Hymenobacter polaris sp. nov., isolated from Arctic soil.</title>
        <authorList>
            <person name="Dahal R.H."/>
        </authorList>
    </citation>
    <scope>NUCLEOTIDE SEQUENCE [LARGE SCALE GENOMIC DNA]</scope>
    <source>
        <strain evidence="2 3">RP-2-7</strain>
    </source>
</reference>
<dbReference type="Proteomes" id="UP000559626">
    <property type="component" value="Unassembled WGS sequence"/>
</dbReference>
<dbReference type="AlphaFoldDB" id="A0A7Y0FMF8"/>
<proteinExistence type="predicted"/>
<feature type="transmembrane region" description="Helical" evidence="1">
    <location>
        <begin position="212"/>
        <end position="231"/>
    </location>
</feature>
<feature type="transmembrane region" description="Helical" evidence="1">
    <location>
        <begin position="190"/>
        <end position="206"/>
    </location>
</feature>